<evidence type="ECO:0000256" key="5">
    <source>
        <dbReference type="ARBA" id="ARBA00023136"/>
    </source>
</evidence>
<dbReference type="HOGENOM" id="CLU_682711_0_0_6"/>
<keyword evidence="2" id="KW-1003">Cell membrane</keyword>
<dbReference type="EMBL" id="AP013068">
    <property type="protein sequence ID" value="BAN47259.1"/>
    <property type="molecule type" value="Genomic_DNA"/>
</dbReference>
<dbReference type="STRING" id="1245471.PCA10_15270"/>
<keyword evidence="4 6" id="KW-1133">Transmembrane helix</keyword>
<dbReference type="KEGG" id="pre:PCA10_15270"/>
<name>S6BDW0_METRE</name>
<dbReference type="SUPFAM" id="SSF103473">
    <property type="entry name" value="MFS general substrate transporter"/>
    <property type="match status" value="1"/>
</dbReference>
<feature type="transmembrane region" description="Helical" evidence="6">
    <location>
        <begin position="140"/>
        <end position="160"/>
    </location>
</feature>
<evidence type="ECO:0000256" key="4">
    <source>
        <dbReference type="ARBA" id="ARBA00022989"/>
    </source>
</evidence>
<evidence type="ECO:0000313" key="9">
    <source>
        <dbReference type="Proteomes" id="UP000015503"/>
    </source>
</evidence>
<reference evidence="8 9" key="1">
    <citation type="journal article" date="2013" name="Genome Announc.">
        <title>Complete Genome Sequence of the Carbazole Degrader Pseudomonas resinovorans Strain CA10 (NBRC 106553).</title>
        <authorList>
            <person name="Shintani M."/>
            <person name="Hosoyama A."/>
            <person name="Ohji S."/>
            <person name="Tsuchikane K."/>
            <person name="Takarada H."/>
            <person name="Yamazoe A."/>
            <person name="Fujita N."/>
            <person name="Nojiri H."/>
        </authorList>
    </citation>
    <scope>NUCLEOTIDE SEQUENCE [LARGE SCALE GENOMIC DNA]</scope>
    <source>
        <strain evidence="8 9">NBRC 106553</strain>
    </source>
</reference>
<dbReference type="GO" id="GO:0005886">
    <property type="term" value="C:plasma membrane"/>
    <property type="evidence" value="ECO:0007669"/>
    <property type="project" value="UniProtKB-SubCell"/>
</dbReference>
<feature type="transmembrane region" description="Helical" evidence="6">
    <location>
        <begin position="12"/>
        <end position="34"/>
    </location>
</feature>
<dbReference type="Gene3D" id="1.20.1250.20">
    <property type="entry name" value="MFS general substrate transporter like domains"/>
    <property type="match status" value="2"/>
</dbReference>
<feature type="transmembrane region" description="Helical" evidence="6">
    <location>
        <begin position="354"/>
        <end position="377"/>
    </location>
</feature>
<keyword evidence="3 6" id="KW-0812">Transmembrane</keyword>
<sequence length="423" mass="44376">MSAADSARLGRWKTISLAMGIAAQLFLAGDWYGFAAVSQFVAADLALSPFQVGMVQGSFSITYALGMIFWGALGQRLSTRVLYCAGLVGVGLSMLVQTQAQSYEALVATRLAVGFFDAAVWIGAARLIIVWFPPAQRGRALSALLAAFSLAITLDFALGIPLAEAIGWRGFFMVLAISTLVVALLGLLLVKNERTAVGLPRFSWDDEVLGGGAMPSLWTIFQSRWFYIAALAIFGDMFAVSATATWVVPALIQTQGIEAHTAATVGTLMGLSQVVLLLIGGHISDLLRRRVLMLKIGAALSLLSGLSLLLTVKYGLPHGGLLLVAAFSGVVVFSGGAIFALISEKYGERLGGSAIGYAEMVGISSTFVAPALLGAVIQSTGSFVAAFGTFVAVQLVILLALLLCSDERAGSLQPRFTPERSGA</sequence>
<dbReference type="AlphaFoldDB" id="S6BDW0"/>
<feature type="transmembrane region" description="Helical" evidence="6">
    <location>
        <begin position="166"/>
        <end position="190"/>
    </location>
</feature>
<feature type="transmembrane region" description="Helical" evidence="6">
    <location>
        <begin position="54"/>
        <end position="74"/>
    </location>
</feature>
<dbReference type="GO" id="GO:0022857">
    <property type="term" value="F:transmembrane transporter activity"/>
    <property type="evidence" value="ECO:0007669"/>
    <property type="project" value="InterPro"/>
</dbReference>
<keyword evidence="5 6" id="KW-0472">Membrane</keyword>
<organism evidence="8 9">
    <name type="scientific">Metapseudomonas resinovorans NBRC 106553</name>
    <dbReference type="NCBI Taxonomy" id="1245471"/>
    <lineage>
        <taxon>Bacteria</taxon>
        <taxon>Pseudomonadati</taxon>
        <taxon>Pseudomonadota</taxon>
        <taxon>Gammaproteobacteria</taxon>
        <taxon>Pseudomonadales</taxon>
        <taxon>Pseudomonadaceae</taxon>
        <taxon>Metapseudomonas</taxon>
    </lineage>
</organism>
<feature type="transmembrane region" description="Helical" evidence="6">
    <location>
        <begin position="383"/>
        <end position="404"/>
    </location>
</feature>
<dbReference type="InterPro" id="IPR036259">
    <property type="entry name" value="MFS_trans_sf"/>
</dbReference>
<feature type="domain" description="Major facilitator superfamily (MFS) profile" evidence="7">
    <location>
        <begin position="1"/>
        <end position="409"/>
    </location>
</feature>
<dbReference type="PANTHER" id="PTHR43124">
    <property type="entry name" value="PURINE EFFLUX PUMP PBUE"/>
    <property type="match status" value="1"/>
</dbReference>
<feature type="transmembrane region" description="Helical" evidence="6">
    <location>
        <begin position="112"/>
        <end position="133"/>
    </location>
</feature>
<evidence type="ECO:0000256" key="6">
    <source>
        <dbReference type="SAM" id="Phobius"/>
    </source>
</evidence>
<accession>S6BDW0</accession>
<evidence type="ECO:0000256" key="2">
    <source>
        <dbReference type="ARBA" id="ARBA00022475"/>
    </source>
</evidence>
<feature type="transmembrane region" description="Helical" evidence="6">
    <location>
        <begin position="225"/>
        <end position="247"/>
    </location>
</feature>
<dbReference type="PATRIC" id="fig|1245471.3.peg.1549"/>
<dbReference type="PANTHER" id="PTHR43124:SF3">
    <property type="entry name" value="CHLORAMPHENICOL EFFLUX PUMP RV0191"/>
    <property type="match status" value="1"/>
</dbReference>
<feature type="transmembrane region" description="Helical" evidence="6">
    <location>
        <begin position="81"/>
        <end position="100"/>
    </location>
</feature>
<dbReference type="InterPro" id="IPR020846">
    <property type="entry name" value="MFS_dom"/>
</dbReference>
<evidence type="ECO:0000259" key="7">
    <source>
        <dbReference type="PROSITE" id="PS50850"/>
    </source>
</evidence>
<dbReference type="PROSITE" id="PS50850">
    <property type="entry name" value="MFS"/>
    <property type="match status" value="1"/>
</dbReference>
<feature type="transmembrane region" description="Helical" evidence="6">
    <location>
        <begin position="292"/>
        <end position="314"/>
    </location>
</feature>
<dbReference type="Proteomes" id="UP000015503">
    <property type="component" value="Chromosome"/>
</dbReference>
<comment type="subcellular location">
    <subcellularLocation>
        <location evidence="1">Cell membrane</location>
        <topology evidence="1">Multi-pass membrane protein</topology>
    </subcellularLocation>
</comment>
<evidence type="ECO:0000256" key="1">
    <source>
        <dbReference type="ARBA" id="ARBA00004651"/>
    </source>
</evidence>
<evidence type="ECO:0000313" key="8">
    <source>
        <dbReference type="EMBL" id="BAN47259.1"/>
    </source>
</evidence>
<evidence type="ECO:0000256" key="3">
    <source>
        <dbReference type="ARBA" id="ARBA00022692"/>
    </source>
</evidence>
<dbReference type="InterPro" id="IPR050189">
    <property type="entry name" value="MFS_Efflux_Transporters"/>
</dbReference>
<feature type="transmembrane region" description="Helical" evidence="6">
    <location>
        <begin position="259"/>
        <end position="280"/>
    </location>
</feature>
<dbReference type="Pfam" id="PF07690">
    <property type="entry name" value="MFS_1"/>
    <property type="match status" value="1"/>
</dbReference>
<feature type="transmembrane region" description="Helical" evidence="6">
    <location>
        <begin position="320"/>
        <end position="342"/>
    </location>
</feature>
<proteinExistence type="predicted"/>
<dbReference type="InterPro" id="IPR011701">
    <property type="entry name" value="MFS"/>
</dbReference>
<protein>
    <submittedName>
        <fullName evidence="8">Putative major facilitator superfamily transporter</fullName>
    </submittedName>
</protein>
<gene>
    <name evidence="8" type="ORF">PCA10_15270</name>
</gene>
<dbReference type="eggNOG" id="COG2271">
    <property type="taxonomic scope" value="Bacteria"/>
</dbReference>
<keyword evidence="9" id="KW-1185">Reference proteome</keyword>